<keyword evidence="1" id="KW-1133">Transmembrane helix</keyword>
<organism evidence="2 3">
    <name type="scientific">Raoultibacter timonensis</name>
    <dbReference type="NCBI Taxonomy" id="1907662"/>
    <lineage>
        <taxon>Bacteria</taxon>
        <taxon>Bacillati</taxon>
        <taxon>Actinomycetota</taxon>
        <taxon>Coriobacteriia</taxon>
        <taxon>Eggerthellales</taxon>
        <taxon>Eggerthellaceae</taxon>
        <taxon>Raoultibacter</taxon>
    </lineage>
</organism>
<feature type="transmembrane region" description="Helical" evidence="1">
    <location>
        <begin position="228"/>
        <end position="249"/>
    </location>
</feature>
<evidence type="ECO:0008006" key="4">
    <source>
        <dbReference type="Google" id="ProtNLM"/>
    </source>
</evidence>
<reference evidence="2 3" key="1">
    <citation type="submission" date="2022-01" db="EMBL/GenBank/DDBJ databases">
        <title>Novel bile acid biosynthetic pathways are enriched in the microbiome of centenarians.</title>
        <authorList>
            <person name="Sato Y."/>
            <person name="Atarashi K."/>
            <person name="Plichta R.D."/>
            <person name="Arai Y."/>
            <person name="Sasajima S."/>
            <person name="Kearney M.S."/>
            <person name="Suda W."/>
            <person name="Takeshita K."/>
            <person name="Sasaki T."/>
            <person name="Okamoto S."/>
            <person name="Skelly N.A."/>
            <person name="Okamura Y."/>
            <person name="Vlamakis H."/>
            <person name="Li Y."/>
            <person name="Tanoue T."/>
            <person name="Takei H."/>
            <person name="Nittono H."/>
            <person name="Narushima S."/>
            <person name="Irie J."/>
            <person name="Itoh H."/>
            <person name="Moriya K."/>
            <person name="Sugiura Y."/>
            <person name="Suematsu M."/>
            <person name="Moritoki N."/>
            <person name="Shibata S."/>
            <person name="Littman R.D."/>
            <person name="Fischbach A.M."/>
            <person name="Uwamino Y."/>
            <person name="Inoue T."/>
            <person name="Honda A."/>
            <person name="Hattori M."/>
            <person name="Murai T."/>
            <person name="Xavier J.R."/>
            <person name="Hirose N."/>
            <person name="Honda K."/>
        </authorList>
    </citation>
    <scope>NUCLEOTIDE SEQUENCE [LARGE SCALE GENOMIC DNA]</scope>
    <source>
        <strain evidence="2 3">CE91-St30</strain>
    </source>
</reference>
<accession>A0ABN6MLF2</accession>
<name>A0ABN6MLF2_9ACTN</name>
<keyword evidence="1" id="KW-0812">Transmembrane</keyword>
<evidence type="ECO:0000256" key="1">
    <source>
        <dbReference type="SAM" id="Phobius"/>
    </source>
</evidence>
<keyword evidence="3" id="KW-1185">Reference proteome</keyword>
<feature type="transmembrane region" description="Helical" evidence="1">
    <location>
        <begin position="20"/>
        <end position="39"/>
    </location>
</feature>
<feature type="transmembrane region" description="Helical" evidence="1">
    <location>
        <begin position="144"/>
        <end position="167"/>
    </location>
</feature>
<feature type="transmembrane region" description="Helical" evidence="1">
    <location>
        <begin position="174"/>
        <end position="195"/>
    </location>
</feature>
<feature type="transmembrane region" description="Helical" evidence="1">
    <location>
        <begin position="59"/>
        <end position="82"/>
    </location>
</feature>
<keyword evidence="1" id="KW-0472">Membrane</keyword>
<protein>
    <recommendedName>
        <fullName evidence="4">ABC-2 type transport system permease protein</fullName>
    </recommendedName>
</protein>
<gene>
    <name evidence="2" type="ORF">CE91St30_24390</name>
</gene>
<dbReference type="EMBL" id="AP025564">
    <property type="protein sequence ID" value="BDE97106.1"/>
    <property type="molecule type" value="Genomic_DNA"/>
</dbReference>
<evidence type="ECO:0000313" key="3">
    <source>
        <dbReference type="Proteomes" id="UP001320544"/>
    </source>
</evidence>
<dbReference type="Proteomes" id="UP001320544">
    <property type="component" value="Chromosome"/>
</dbReference>
<proteinExistence type="predicted"/>
<sequence length="256" mass="26897">MLSMLRSNLYRLVKTRLTWVYVIVCGLIICWDPLVWFFTASSPASYGDPLNPTMTAVQMYGKALGSGVLFLASVYCAVFFAADFETKSIKNVLQAKGGRVSYALAAVATVLVVQVGAIVAGSVVATVVYQALGFAIAESSAVDLALLFCQFLLVSTAYSLIAVLLAFATGNETLATVVTLAVSSGLLESFLRVGLANVFADFPPLRDCLDGYLAVQMNLLSKGTVSDAGGFAAAAATCAVALGLCVLVMKKRELAK</sequence>
<dbReference type="RefSeq" id="WP_244386258.1">
    <property type="nucleotide sequence ID" value="NZ_AP025564.1"/>
</dbReference>
<evidence type="ECO:0000313" key="2">
    <source>
        <dbReference type="EMBL" id="BDE97106.1"/>
    </source>
</evidence>
<feature type="transmembrane region" description="Helical" evidence="1">
    <location>
        <begin position="102"/>
        <end position="132"/>
    </location>
</feature>